<keyword evidence="7" id="KW-1052">Target cell membrane</keyword>
<dbReference type="PROSITE" id="PS51412">
    <property type="entry name" value="MACPF_2"/>
    <property type="match status" value="1"/>
</dbReference>
<evidence type="ECO:0000256" key="8">
    <source>
        <dbReference type="ARBA" id="ARBA00022588"/>
    </source>
</evidence>
<dbReference type="InterPro" id="IPR036383">
    <property type="entry name" value="TSP1_rpt_sf"/>
</dbReference>
<comment type="similarity">
    <text evidence="3">Belongs to the complement C6/C7/C8/C9 family.</text>
</comment>
<dbReference type="PANTHER" id="PTHR45742:SF1">
    <property type="entry name" value="COMPLEMENT COMPONENT C8 ALPHA CHAIN"/>
    <property type="match status" value="1"/>
</dbReference>
<dbReference type="GO" id="GO:0006958">
    <property type="term" value="P:complement activation, classical pathway"/>
    <property type="evidence" value="ECO:0007669"/>
    <property type="project" value="UniProtKB-KW"/>
</dbReference>
<dbReference type="GO" id="GO:0031640">
    <property type="term" value="P:killing of cells of another organism"/>
    <property type="evidence" value="ECO:0007669"/>
    <property type="project" value="UniProtKB-KW"/>
</dbReference>
<accession>A0A3B4BYU7</accession>
<proteinExistence type="inferred from homology"/>
<dbReference type="CTD" id="731"/>
<dbReference type="Gene3D" id="2.20.100.10">
    <property type="entry name" value="Thrombospondin type-1 (TSP1) repeat"/>
    <property type="match status" value="1"/>
</dbReference>
<name>A0A3B4BYU7_PYGNA</name>
<dbReference type="InterPro" id="IPR036055">
    <property type="entry name" value="LDL_receptor-like_sf"/>
</dbReference>
<dbReference type="GO" id="GO:0005579">
    <property type="term" value="C:membrane attack complex"/>
    <property type="evidence" value="ECO:0007669"/>
    <property type="project" value="UniProtKB-KW"/>
</dbReference>
<evidence type="ECO:0000256" key="3">
    <source>
        <dbReference type="ARBA" id="ARBA00009214"/>
    </source>
</evidence>
<reference evidence="23" key="2">
    <citation type="submission" date="2025-08" db="UniProtKB">
        <authorList>
            <consortium name="Ensembl"/>
        </authorList>
    </citation>
    <scope>IDENTIFICATION</scope>
</reference>
<feature type="domain" description="MACPF" evidence="22">
    <location>
        <begin position="151"/>
        <end position="510"/>
    </location>
</feature>
<evidence type="ECO:0000256" key="10">
    <source>
        <dbReference type="ARBA" id="ARBA00022729"/>
    </source>
</evidence>
<dbReference type="Ensembl" id="ENSPNAT00000006476.2">
    <property type="protein sequence ID" value="ENSPNAP00000004758.1"/>
    <property type="gene ID" value="ENSPNAG00000011146.2"/>
</dbReference>
<organism evidence="23 24">
    <name type="scientific">Pygocentrus nattereri</name>
    <name type="common">Red-bellied piranha</name>
    <dbReference type="NCBI Taxonomy" id="42514"/>
    <lineage>
        <taxon>Eukaryota</taxon>
        <taxon>Metazoa</taxon>
        <taxon>Chordata</taxon>
        <taxon>Craniata</taxon>
        <taxon>Vertebrata</taxon>
        <taxon>Euteleostomi</taxon>
        <taxon>Actinopterygii</taxon>
        <taxon>Neopterygii</taxon>
        <taxon>Teleostei</taxon>
        <taxon>Ostariophysi</taxon>
        <taxon>Characiformes</taxon>
        <taxon>Characoidei</taxon>
        <taxon>Pygocentrus</taxon>
    </lineage>
</organism>
<keyword evidence="17 20" id="KW-1015">Disulfide bond</keyword>
<keyword evidence="8" id="KW-0399">Innate immunity</keyword>
<feature type="signal peptide" evidence="21">
    <location>
        <begin position="1"/>
        <end position="28"/>
    </location>
</feature>
<keyword evidence="4" id="KW-1134">Transmembrane beta strand</keyword>
<evidence type="ECO:0000313" key="23">
    <source>
        <dbReference type="Ensembl" id="ENSPNAP00000004758.1"/>
    </source>
</evidence>
<dbReference type="GeneTree" id="ENSGT00940000160126"/>
<dbReference type="Gene3D" id="4.10.400.10">
    <property type="entry name" value="Low-density Lipoprotein Receptor"/>
    <property type="match status" value="1"/>
</dbReference>
<keyword evidence="18" id="KW-0325">Glycoprotein</keyword>
<evidence type="ECO:0000256" key="17">
    <source>
        <dbReference type="ARBA" id="ARBA00023157"/>
    </source>
</evidence>
<dbReference type="PROSITE" id="PS00279">
    <property type="entry name" value="MACPF_1"/>
    <property type="match status" value="1"/>
</dbReference>
<evidence type="ECO:0000259" key="22">
    <source>
        <dbReference type="PROSITE" id="PS51412"/>
    </source>
</evidence>
<dbReference type="InterPro" id="IPR020863">
    <property type="entry name" value="MACPF_CS"/>
</dbReference>
<dbReference type="PROSITE" id="PS50068">
    <property type="entry name" value="LDLRA_2"/>
    <property type="match status" value="1"/>
</dbReference>
<comment type="subcellular location">
    <subcellularLocation>
        <location evidence="2">Secreted</location>
    </subcellularLocation>
    <subcellularLocation>
        <location evidence="1">Target cell membrane</location>
        <topology evidence="1">Multi-pass membrane protein</topology>
    </subcellularLocation>
</comment>
<keyword evidence="14" id="KW-0180">Complement pathway</keyword>
<dbReference type="RefSeq" id="XP_017577244.1">
    <property type="nucleotide sequence ID" value="XM_017721755.2"/>
</dbReference>
<evidence type="ECO:0000256" key="7">
    <source>
        <dbReference type="ARBA" id="ARBA00022537"/>
    </source>
</evidence>
<dbReference type="InterPro" id="IPR020864">
    <property type="entry name" value="MACPF"/>
</dbReference>
<dbReference type="Pfam" id="PF01823">
    <property type="entry name" value="MACPF"/>
    <property type="match status" value="1"/>
</dbReference>
<evidence type="ECO:0000256" key="6">
    <source>
        <dbReference type="ARBA" id="ARBA00022536"/>
    </source>
</evidence>
<gene>
    <name evidence="23" type="primary">C8A</name>
</gene>
<dbReference type="GeneID" id="108441959"/>
<dbReference type="AlphaFoldDB" id="A0A3B4BYU7"/>
<dbReference type="InterPro" id="IPR002172">
    <property type="entry name" value="LDrepeatLR_classA_rpt"/>
</dbReference>
<evidence type="ECO:0000256" key="18">
    <source>
        <dbReference type="ARBA" id="ARBA00023180"/>
    </source>
</evidence>
<evidence type="ECO:0000256" key="19">
    <source>
        <dbReference type="ARBA" id="ARBA00023298"/>
    </source>
</evidence>
<evidence type="ECO:0000256" key="5">
    <source>
        <dbReference type="ARBA" id="ARBA00022525"/>
    </source>
</evidence>
<feature type="disulfide bond" evidence="20">
    <location>
        <begin position="111"/>
        <end position="123"/>
    </location>
</feature>
<evidence type="ECO:0000256" key="1">
    <source>
        <dbReference type="ARBA" id="ARBA00004276"/>
    </source>
</evidence>
<keyword evidence="6" id="KW-0245">EGF-like domain</keyword>
<dbReference type="SMART" id="SM00457">
    <property type="entry name" value="MACPF"/>
    <property type="match status" value="1"/>
</dbReference>
<reference evidence="23" key="3">
    <citation type="submission" date="2025-09" db="UniProtKB">
        <authorList>
            <consortium name="Ensembl"/>
        </authorList>
    </citation>
    <scope>IDENTIFICATION</scope>
</reference>
<sequence>MTAFKPSQGPWVILSLFCLCYSAQPGTSWSSSPNRTRSFFRKARQADSPAPIDCKLKSWSSWTPCNSCTEKALRFQYLEHPSQFQGAECVHSQWEEKLCPQGGVCELPDDCGEMFTCPDTGRCIGQHLRCNGEFDCGFGSDEDNCEEINTRETKCVGMLSIPGAEKATKGYNVLAGDFVSPVLDPKYFGGVCEYIYNGEWRQLTYDSFCENLHYNDAEKYFRKPHNFLSYRLLAHSSSEGSTEYYSDALSLLKAVQTEQSSHGSFSVGISYVEVGLSGSSESQFLTNISQYDNKDVGFIRLKSRVETARFKMRSQDLMLDEDMLQSLMELPEHYDFGSYSRFINEYGTHYVTQGVMGGVLDYVLVVNKEAMKREHMEGSQVGSCFGISLGLNIPASKGLEIKPHVKSDKCEKTGSFSADRDSHDSFIEDVIGYVKGGTTGLSAAQLAVRDANTYKKWGKSLKYSPAVIDHEVLPIYELVQFSTVADQVGSRLPLLKQAWEEYMQQFNPCRCATCRNNGIPVLSRTACSCICKEGYTGVACEKTERKGPTHGQWSCWGDWTPCLSRIRTRTRECNNPPPKDNGFPCQGRSTQRRSC</sequence>
<dbReference type="InterPro" id="IPR000884">
    <property type="entry name" value="TSP1_rpt"/>
</dbReference>
<dbReference type="PROSITE" id="PS01209">
    <property type="entry name" value="LDLRA_1"/>
    <property type="match status" value="1"/>
</dbReference>
<evidence type="ECO:0000256" key="16">
    <source>
        <dbReference type="ARBA" id="ARBA00023136"/>
    </source>
</evidence>
<evidence type="ECO:0000256" key="20">
    <source>
        <dbReference type="PROSITE-ProRule" id="PRU00124"/>
    </source>
</evidence>
<dbReference type="GO" id="GO:0045087">
    <property type="term" value="P:innate immune response"/>
    <property type="evidence" value="ECO:0007669"/>
    <property type="project" value="UniProtKB-KW"/>
</dbReference>
<keyword evidence="12" id="KW-0204">Cytolysis</keyword>
<dbReference type="PRINTS" id="PR01705">
    <property type="entry name" value="TSP1REPEAT"/>
</dbReference>
<dbReference type="SUPFAM" id="SSF82895">
    <property type="entry name" value="TSP-1 type 1 repeat"/>
    <property type="match status" value="1"/>
</dbReference>
<dbReference type="SUPFAM" id="SSF57424">
    <property type="entry name" value="LDL receptor-like module"/>
    <property type="match status" value="1"/>
</dbReference>
<keyword evidence="11" id="KW-0677">Repeat</keyword>
<keyword evidence="5" id="KW-0964">Secreted</keyword>
<dbReference type="Pfam" id="PF21195">
    <property type="entry name" value="EGF_C8A_B_C6"/>
    <property type="match status" value="1"/>
</dbReference>
<dbReference type="OMA" id="CQPGVTI"/>
<dbReference type="PRINTS" id="PR00764">
    <property type="entry name" value="COMPLEMENTC9"/>
</dbReference>
<dbReference type="SMART" id="SM00209">
    <property type="entry name" value="TSP1"/>
    <property type="match status" value="2"/>
</dbReference>
<keyword evidence="10 21" id="KW-0732">Signal</keyword>
<dbReference type="GO" id="GO:0005576">
    <property type="term" value="C:extracellular region"/>
    <property type="evidence" value="ECO:0007669"/>
    <property type="project" value="UniProtKB-SubCell"/>
</dbReference>
<dbReference type="PROSITE" id="PS50092">
    <property type="entry name" value="TSP1"/>
    <property type="match status" value="1"/>
</dbReference>
<evidence type="ECO:0000256" key="9">
    <source>
        <dbReference type="ARBA" id="ARBA00022692"/>
    </source>
</evidence>
<dbReference type="CDD" id="cd00112">
    <property type="entry name" value="LDLa"/>
    <property type="match status" value="1"/>
</dbReference>
<evidence type="ECO:0000256" key="14">
    <source>
        <dbReference type="ARBA" id="ARBA00022875"/>
    </source>
</evidence>
<dbReference type="InterPro" id="IPR023415">
    <property type="entry name" value="LDLR_class-A_CS"/>
</dbReference>
<dbReference type="Proteomes" id="UP001501920">
    <property type="component" value="Chromosome 2"/>
</dbReference>
<comment type="caution">
    <text evidence="20">Lacks conserved residue(s) required for the propagation of feature annotation.</text>
</comment>
<evidence type="ECO:0000256" key="21">
    <source>
        <dbReference type="SAM" id="SignalP"/>
    </source>
</evidence>
<evidence type="ECO:0000256" key="13">
    <source>
        <dbReference type="ARBA" id="ARBA00022859"/>
    </source>
</evidence>
<keyword evidence="24" id="KW-1185">Reference proteome</keyword>
<dbReference type="Pfam" id="PF00057">
    <property type="entry name" value="Ldl_recept_a"/>
    <property type="match status" value="1"/>
</dbReference>
<dbReference type="OrthoDB" id="6150863at2759"/>
<keyword evidence="9" id="KW-0812">Transmembrane</keyword>
<evidence type="ECO:0000256" key="12">
    <source>
        <dbReference type="ARBA" id="ARBA00022852"/>
    </source>
</evidence>
<dbReference type="GO" id="GO:0044218">
    <property type="term" value="C:other organism cell membrane"/>
    <property type="evidence" value="ECO:0007669"/>
    <property type="project" value="UniProtKB-KW"/>
</dbReference>
<protein>
    <recommendedName>
        <fullName evidence="22">MACPF domain-containing protein</fullName>
    </recommendedName>
</protein>
<keyword evidence="16" id="KW-0472">Membrane</keyword>
<keyword evidence="15" id="KW-0473">Membrane attack complex</keyword>
<reference evidence="23 24" key="1">
    <citation type="submission" date="2020-10" db="EMBL/GenBank/DDBJ databases">
        <title>Pygocentrus nattereri (red-bellied piranha) genome, fPygNat1, primary haplotype.</title>
        <authorList>
            <person name="Myers G."/>
            <person name="Meyer A."/>
            <person name="Karagic N."/>
            <person name="Pippel M."/>
            <person name="Winkler S."/>
            <person name="Tracey A."/>
            <person name="Wood J."/>
            <person name="Formenti G."/>
            <person name="Howe K."/>
            <person name="Fedrigo O."/>
            <person name="Jarvis E.D."/>
        </authorList>
    </citation>
    <scope>NUCLEOTIDE SEQUENCE [LARGE SCALE GENOMIC DNA]</scope>
</reference>
<evidence type="ECO:0000313" key="24">
    <source>
        <dbReference type="Proteomes" id="UP001501920"/>
    </source>
</evidence>
<feature type="chain" id="PRO_5017273453" description="MACPF domain-containing protein" evidence="21">
    <location>
        <begin position="29"/>
        <end position="595"/>
    </location>
</feature>
<evidence type="ECO:0000256" key="15">
    <source>
        <dbReference type="ARBA" id="ARBA00023058"/>
    </source>
</evidence>
<feature type="disulfide bond" evidence="20">
    <location>
        <begin position="130"/>
        <end position="145"/>
    </location>
</feature>
<evidence type="ECO:0000256" key="11">
    <source>
        <dbReference type="ARBA" id="ARBA00022737"/>
    </source>
</evidence>
<dbReference type="STRING" id="42514.ENSPNAP00000004758"/>
<dbReference type="SMART" id="SM00192">
    <property type="entry name" value="LDLa"/>
    <property type="match status" value="1"/>
</dbReference>
<dbReference type="InterPro" id="IPR048831">
    <property type="entry name" value="C8A_B_C6_EGF-like"/>
</dbReference>
<keyword evidence="13" id="KW-0391">Immunity</keyword>
<evidence type="ECO:0000256" key="4">
    <source>
        <dbReference type="ARBA" id="ARBA00022452"/>
    </source>
</evidence>
<evidence type="ECO:0000256" key="2">
    <source>
        <dbReference type="ARBA" id="ARBA00004613"/>
    </source>
</evidence>
<dbReference type="PANTHER" id="PTHR45742">
    <property type="entry name" value="COMPLEMENT COMPONENT C6"/>
    <property type="match status" value="1"/>
</dbReference>
<keyword evidence="19" id="KW-1053">Target membrane</keyword>
<dbReference type="InterPro" id="IPR001862">
    <property type="entry name" value="MAC_perforin"/>
</dbReference>